<gene>
    <name evidence="1" type="ORF">QSP1433_LOCUS95</name>
</gene>
<sequence length="194" mass="21481">MLARGKEDSCPTKISRKEAVSRHRAMVAKMKPNMFSEERFQYLDGISKAAVGDFGRGVPAKNLGFILQVEEEKGLEYTIIKQKKKATKAPLKVEEIENILRGVFGERIKAAGANKPKRISAWAEENTENELKTSNPSGECASTLNISKSDQDVLEESMCDSGETFGGRLAVDLDSPRKLKPAVFDNFCDFSECN</sequence>
<proteinExistence type="predicted"/>
<organism evidence="1">
    <name type="scientific">Mucochytrium quahogii</name>
    <dbReference type="NCBI Taxonomy" id="96639"/>
    <lineage>
        <taxon>Eukaryota</taxon>
        <taxon>Sar</taxon>
        <taxon>Stramenopiles</taxon>
        <taxon>Bigyra</taxon>
        <taxon>Labyrinthulomycetes</taxon>
        <taxon>Thraustochytrida</taxon>
        <taxon>Thraustochytriidae</taxon>
        <taxon>Mucochytrium</taxon>
    </lineage>
</organism>
<protein>
    <submittedName>
        <fullName evidence="1">Uncharacterized protein</fullName>
    </submittedName>
</protein>
<dbReference type="EMBL" id="HBHK01000171">
    <property type="protein sequence ID" value="CAD9661777.1"/>
    <property type="molecule type" value="Transcribed_RNA"/>
</dbReference>
<dbReference type="AlphaFoldDB" id="A0A7S2R678"/>
<accession>A0A7S2R678</accession>
<name>A0A7S2R678_9STRA</name>
<reference evidence="1" key="1">
    <citation type="submission" date="2021-01" db="EMBL/GenBank/DDBJ databases">
        <authorList>
            <person name="Corre E."/>
            <person name="Pelletier E."/>
            <person name="Niang G."/>
            <person name="Scheremetjew M."/>
            <person name="Finn R."/>
            <person name="Kale V."/>
            <person name="Holt S."/>
            <person name="Cochrane G."/>
            <person name="Meng A."/>
            <person name="Brown T."/>
            <person name="Cohen L."/>
        </authorList>
    </citation>
    <scope>NUCLEOTIDE SEQUENCE</scope>
    <source>
        <strain evidence="1">NY070348D</strain>
    </source>
</reference>
<evidence type="ECO:0000313" key="1">
    <source>
        <dbReference type="EMBL" id="CAD9661777.1"/>
    </source>
</evidence>